<dbReference type="Proteomes" id="UP000249557">
    <property type="component" value="Unassembled WGS sequence"/>
</dbReference>
<evidence type="ECO:0000313" key="3">
    <source>
        <dbReference type="Proteomes" id="UP000249557"/>
    </source>
</evidence>
<evidence type="ECO:0008006" key="4">
    <source>
        <dbReference type="Google" id="ProtNLM"/>
    </source>
</evidence>
<comment type="caution">
    <text evidence="2">The sequence shown here is derived from an EMBL/GenBank/DDBJ whole genome shotgun (WGS) entry which is preliminary data.</text>
</comment>
<gene>
    <name evidence="2" type="ORF">DI626_08080</name>
</gene>
<dbReference type="AlphaFoldDB" id="A0A2W4ZT50"/>
<sequence length="60" mass="6575">MKKLVLPAVLFASLALGACSSDPVPPVSKGQQLQDLQGAYQNRAITDNEYEDEKEKILDQ</sequence>
<accession>A0A2W4ZT50</accession>
<protein>
    <recommendedName>
        <fullName evidence="4">SHOCT domain-containing protein</fullName>
    </recommendedName>
</protein>
<evidence type="ECO:0000256" key="1">
    <source>
        <dbReference type="SAM" id="SignalP"/>
    </source>
</evidence>
<feature type="chain" id="PRO_5015881303" description="SHOCT domain-containing protein" evidence="1">
    <location>
        <begin position="19"/>
        <end position="60"/>
    </location>
</feature>
<name>A0A2W4ZT50_9BACT</name>
<dbReference type="PROSITE" id="PS51257">
    <property type="entry name" value="PROKAR_LIPOPROTEIN"/>
    <property type="match status" value="1"/>
</dbReference>
<dbReference type="EMBL" id="QFNK01000169">
    <property type="protein sequence ID" value="PZO84676.1"/>
    <property type="molecule type" value="Genomic_DNA"/>
</dbReference>
<proteinExistence type="predicted"/>
<feature type="signal peptide" evidence="1">
    <location>
        <begin position="1"/>
        <end position="18"/>
    </location>
</feature>
<reference evidence="2 3" key="1">
    <citation type="submission" date="2017-08" db="EMBL/GenBank/DDBJ databases">
        <title>Infants hospitalized years apart are colonized by the same room-sourced microbial strains.</title>
        <authorList>
            <person name="Brooks B."/>
            <person name="Olm M.R."/>
            <person name="Firek B.A."/>
            <person name="Baker R."/>
            <person name="Thomas B.C."/>
            <person name="Morowitz M.J."/>
            <person name="Banfield J.F."/>
        </authorList>
    </citation>
    <scope>NUCLEOTIDE SEQUENCE [LARGE SCALE GENOMIC DNA]</scope>
    <source>
        <strain evidence="2">S2_018_000_R2_104</strain>
    </source>
</reference>
<evidence type="ECO:0000313" key="2">
    <source>
        <dbReference type="EMBL" id="PZO84676.1"/>
    </source>
</evidence>
<keyword evidence="1" id="KW-0732">Signal</keyword>
<organism evidence="2 3">
    <name type="scientific">Micavibrio aeruginosavorus</name>
    <dbReference type="NCBI Taxonomy" id="349221"/>
    <lineage>
        <taxon>Bacteria</taxon>
        <taxon>Pseudomonadati</taxon>
        <taxon>Bdellovibrionota</taxon>
        <taxon>Bdellovibrionia</taxon>
        <taxon>Bdellovibrionales</taxon>
        <taxon>Pseudobdellovibrionaceae</taxon>
        <taxon>Micavibrio</taxon>
    </lineage>
</organism>